<gene>
    <name evidence="1" type="ORF">LCGC14_1584100</name>
</gene>
<reference evidence="1" key="1">
    <citation type="journal article" date="2015" name="Nature">
        <title>Complex archaea that bridge the gap between prokaryotes and eukaryotes.</title>
        <authorList>
            <person name="Spang A."/>
            <person name="Saw J.H."/>
            <person name="Jorgensen S.L."/>
            <person name="Zaremba-Niedzwiedzka K."/>
            <person name="Martijn J."/>
            <person name="Lind A.E."/>
            <person name="van Eijk R."/>
            <person name="Schleper C."/>
            <person name="Guy L."/>
            <person name="Ettema T.J."/>
        </authorList>
    </citation>
    <scope>NUCLEOTIDE SEQUENCE</scope>
</reference>
<dbReference type="AlphaFoldDB" id="A0A0F9KWJ0"/>
<protein>
    <submittedName>
        <fullName evidence="1">Uncharacterized protein</fullName>
    </submittedName>
</protein>
<comment type="caution">
    <text evidence="1">The sequence shown here is derived from an EMBL/GenBank/DDBJ whole genome shotgun (WGS) entry which is preliminary data.</text>
</comment>
<feature type="non-terminal residue" evidence="1">
    <location>
        <position position="1"/>
    </location>
</feature>
<name>A0A0F9KWJ0_9ZZZZ</name>
<proteinExistence type="predicted"/>
<sequence length="56" mass="6463">IDSLGERQGIPFSPERLPKLRAALERKRQVRIRRALPPGKLPTPFRMGRGRVKVFL</sequence>
<dbReference type="EMBL" id="LAZR01012501">
    <property type="protein sequence ID" value="KKM26493.1"/>
    <property type="molecule type" value="Genomic_DNA"/>
</dbReference>
<evidence type="ECO:0000313" key="1">
    <source>
        <dbReference type="EMBL" id="KKM26493.1"/>
    </source>
</evidence>
<organism evidence="1">
    <name type="scientific">marine sediment metagenome</name>
    <dbReference type="NCBI Taxonomy" id="412755"/>
    <lineage>
        <taxon>unclassified sequences</taxon>
        <taxon>metagenomes</taxon>
        <taxon>ecological metagenomes</taxon>
    </lineage>
</organism>
<accession>A0A0F9KWJ0</accession>